<accession>A0A9N9M156</accession>
<gene>
    <name evidence="1" type="ORF">HYALB_00013583</name>
</gene>
<name>A0A9N9M156_9HELO</name>
<reference evidence="1" key="1">
    <citation type="submission" date="2021-07" db="EMBL/GenBank/DDBJ databases">
        <authorList>
            <person name="Durling M."/>
        </authorList>
    </citation>
    <scope>NUCLEOTIDE SEQUENCE</scope>
</reference>
<evidence type="ECO:0000313" key="1">
    <source>
        <dbReference type="EMBL" id="CAG8981171.1"/>
    </source>
</evidence>
<protein>
    <submittedName>
        <fullName evidence="1">Uncharacterized protein</fullName>
    </submittedName>
</protein>
<organism evidence="1 2">
    <name type="scientific">Hymenoscyphus albidus</name>
    <dbReference type="NCBI Taxonomy" id="595503"/>
    <lineage>
        <taxon>Eukaryota</taxon>
        <taxon>Fungi</taxon>
        <taxon>Dikarya</taxon>
        <taxon>Ascomycota</taxon>
        <taxon>Pezizomycotina</taxon>
        <taxon>Leotiomycetes</taxon>
        <taxon>Helotiales</taxon>
        <taxon>Helotiaceae</taxon>
        <taxon>Hymenoscyphus</taxon>
    </lineage>
</organism>
<comment type="caution">
    <text evidence="1">The sequence shown here is derived from an EMBL/GenBank/DDBJ whole genome shotgun (WGS) entry which is preliminary data.</text>
</comment>
<keyword evidence="2" id="KW-1185">Reference proteome</keyword>
<proteinExistence type="predicted"/>
<dbReference type="Proteomes" id="UP000701801">
    <property type="component" value="Unassembled WGS sequence"/>
</dbReference>
<dbReference type="EMBL" id="CAJVRM010000452">
    <property type="protein sequence ID" value="CAG8981171.1"/>
    <property type="molecule type" value="Genomic_DNA"/>
</dbReference>
<sequence length="74" mass="8304">MLPNKVELYNSKLMSSSPPFIPDIPQNSAYVSMSGPLPRIHAVSQGYMEQRKGGPVIGKARLEDREEFDISRLQ</sequence>
<evidence type="ECO:0000313" key="2">
    <source>
        <dbReference type="Proteomes" id="UP000701801"/>
    </source>
</evidence>
<dbReference type="AlphaFoldDB" id="A0A9N9M156"/>